<feature type="compositionally biased region" description="Low complexity" evidence="1">
    <location>
        <begin position="396"/>
        <end position="409"/>
    </location>
</feature>
<feature type="region of interest" description="Disordered" evidence="1">
    <location>
        <begin position="116"/>
        <end position="136"/>
    </location>
</feature>
<evidence type="ECO:0000313" key="3">
    <source>
        <dbReference type="Proteomes" id="UP001165090"/>
    </source>
</evidence>
<feature type="compositionally biased region" description="Basic and acidic residues" evidence="1">
    <location>
        <begin position="413"/>
        <end position="424"/>
    </location>
</feature>
<protein>
    <submittedName>
        <fullName evidence="2">Uncharacterized protein</fullName>
    </submittedName>
</protein>
<dbReference type="EMBL" id="BSDZ01000078">
    <property type="protein sequence ID" value="GLI67573.1"/>
    <property type="molecule type" value="Genomic_DNA"/>
</dbReference>
<feature type="region of interest" description="Disordered" evidence="1">
    <location>
        <begin position="1"/>
        <end position="20"/>
    </location>
</feature>
<feature type="region of interest" description="Disordered" evidence="1">
    <location>
        <begin position="262"/>
        <end position="300"/>
    </location>
</feature>
<feature type="compositionally biased region" description="Acidic residues" evidence="1">
    <location>
        <begin position="456"/>
        <end position="469"/>
    </location>
</feature>
<keyword evidence="3" id="KW-1185">Reference proteome</keyword>
<proteinExistence type="predicted"/>
<feature type="compositionally biased region" description="Basic and acidic residues" evidence="1">
    <location>
        <begin position="487"/>
        <end position="500"/>
    </location>
</feature>
<comment type="caution">
    <text evidence="2">The sequence shown here is derived from an EMBL/GenBank/DDBJ whole genome shotgun (WGS) entry which is preliminary data.</text>
</comment>
<evidence type="ECO:0000256" key="1">
    <source>
        <dbReference type="SAM" id="MobiDB-lite"/>
    </source>
</evidence>
<feature type="compositionally biased region" description="Low complexity" evidence="1">
    <location>
        <begin position="354"/>
        <end position="365"/>
    </location>
</feature>
<name>A0ABQ5SDM2_9CHLO</name>
<organism evidence="2 3">
    <name type="scientific">Volvox africanus</name>
    <dbReference type="NCBI Taxonomy" id="51714"/>
    <lineage>
        <taxon>Eukaryota</taxon>
        <taxon>Viridiplantae</taxon>
        <taxon>Chlorophyta</taxon>
        <taxon>core chlorophytes</taxon>
        <taxon>Chlorophyceae</taxon>
        <taxon>CS clade</taxon>
        <taxon>Chlamydomonadales</taxon>
        <taxon>Volvocaceae</taxon>
        <taxon>Volvox</taxon>
    </lineage>
</organism>
<feature type="compositionally biased region" description="Acidic residues" evidence="1">
    <location>
        <begin position="283"/>
        <end position="297"/>
    </location>
</feature>
<evidence type="ECO:0000313" key="2">
    <source>
        <dbReference type="EMBL" id="GLI67573.1"/>
    </source>
</evidence>
<feature type="region of interest" description="Disordered" evidence="1">
    <location>
        <begin position="396"/>
        <end position="500"/>
    </location>
</feature>
<sequence length="500" mass="51037">MWSASSFRHNELVDPSQQSWSGRITREAAFSGEEEILEAADAPKVATSWSDDDKAAPVVTAEAAGRVPRSSNFSGLKPVDAAAVQMSAGSGLGTSLLANGTWRPISAGAILGAATAPRMPSDRPHSAAATVEASQPVTFSDVKSGRSAAALLPSESRPGSAAAAADGGMSRPNSGALKLSNSAAVGMPRSRPGSASAALQPPDVTLARTGPYGPAGAEAAFEAVGATKRESMDPLKAVKPIDEAARSSHDGRLELDGDMTASWETSMPPVSTRHRHRYALSGEQEEGSNAEEEEEEGMAGFKVSAVPKDLSCELSGAGSNVAALLTVPPAVFQSSKEIGEQAGDELLEDAGSVEAPAATAAAEAPAKLRHGSGSELLSYEQEERCAALSAAEAMAAGGAMAAAEAMAAAPRKSRSDDPDVKGDPLRVGGPTTATDTDAYTDIAPAGGGVTATGNDTGEEEHEDSDDEELQTSLATETTEVVPFTEPGDAKQRRTTDPRDG</sequence>
<feature type="region of interest" description="Disordered" evidence="1">
    <location>
        <begin position="342"/>
        <end position="375"/>
    </location>
</feature>
<gene>
    <name evidence="2" type="ORF">VaNZ11_011802</name>
</gene>
<feature type="compositionally biased region" description="Low complexity" evidence="1">
    <location>
        <begin position="431"/>
        <end position="443"/>
    </location>
</feature>
<dbReference type="Proteomes" id="UP001165090">
    <property type="component" value="Unassembled WGS sequence"/>
</dbReference>
<reference evidence="2 3" key="1">
    <citation type="journal article" date="2023" name="IScience">
        <title>Expanded male sex-determining region conserved during the evolution of homothallism in the green alga Volvox.</title>
        <authorList>
            <person name="Yamamoto K."/>
            <person name="Matsuzaki R."/>
            <person name="Mahakham W."/>
            <person name="Heman W."/>
            <person name="Sekimoto H."/>
            <person name="Kawachi M."/>
            <person name="Minakuchi Y."/>
            <person name="Toyoda A."/>
            <person name="Nozaki H."/>
        </authorList>
    </citation>
    <scope>NUCLEOTIDE SEQUENCE [LARGE SCALE GENOMIC DNA]</scope>
    <source>
        <strain evidence="2 3">NIES-4468</strain>
    </source>
</reference>
<feature type="compositionally biased region" description="Low complexity" evidence="1">
    <location>
        <begin position="475"/>
        <end position="486"/>
    </location>
</feature>
<feature type="region of interest" description="Disordered" evidence="1">
    <location>
        <begin position="150"/>
        <end position="175"/>
    </location>
</feature>
<accession>A0ABQ5SDM2</accession>